<dbReference type="Proteomes" id="UP000054266">
    <property type="component" value="Unassembled WGS sequence"/>
</dbReference>
<evidence type="ECO:0000313" key="2">
    <source>
        <dbReference type="EMBL" id="KIW69584.1"/>
    </source>
</evidence>
<dbReference type="EMBL" id="KN846958">
    <property type="protein sequence ID" value="KIW69584.1"/>
    <property type="molecule type" value="Genomic_DNA"/>
</dbReference>
<feature type="compositionally biased region" description="Basic and acidic residues" evidence="1">
    <location>
        <begin position="153"/>
        <end position="179"/>
    </location>
</feature>
<evidence type="ECO:0000313" key="3">
    <source>
        <dbReference type="Proteomes" id="UP000054266"/>
    </source>
</evidence>
<dbReference type="AlphaFoldDB" id="A0A0D2GBZ8"/>
<protein>
    <submittedName>
        <fullName evidence="2">Uncharacterized protein</fullName>
    </submittedName>
</protein>
<name>A0A0D2GBZ8_9EURO</name>
<evidence type="ECO:0000256" key="1">
    <source>
        <dbReference type="SAM" id="MobiDB-lite"/>
    </source>
</evidence>
<gene>
    <name evidence="2" type="ORF">PV04_05454</name>
</gene>
<feature type="region of interest" description="Disordered" evidence="1">
    <location>
        <begin position="130"/>
        <end position="179"/>
    </location>
</feature>
<reference evidence="2 3" key="1">
    <citation type="submission" date="2015-01" db="EMBL/GenBank/DDBJ databases">
        <title>The Genome Sequence of Capronia semiimmersa CBS27337.</title>
        <authorList>
            <consortium name="The Broad Institute Genomics Platform"/>
            <person name="Cuomo C."/>
            <person name="de Hoog S."/>
            <person name="Gorbushina A."/>
            <person name="Stielow B."/>
            <person name="Teixiera M."/>
            <person name="Abouelleil A."/>
            <person name="Chapman S.B."/>
            <person name="Priest M."/>
            <person name="Young S.K."/>
            <person name="Wortman J."/>
            <person name="Nusbaum C."/>
            <person name="Birren B."/>
        </authorList>
    </citation>
    <scope>NUCLEOTIDE SEQUENCE [LARGE SCALE GENOMIC DNA]</scope>
    <source>
        <strain evidence="2 3">CBS 27337</strain>
    </source>
</reference>
<accession>A0A0D2GBZ8</accession>
<keyword evidence="3" id="KW-1185">Reference proteome</keyword>
<dbReference type="HOGENOM" id="CLU_1503264_0_0_1"/>
<dbReference type="STRING" id="5601.A0A0D2GBZ8"/>
<proteinExistence type="predicted"/>
<organism evidence="2 3">
    <name type="scientific">Phialophora macrospora</name>
    <dbReference type="NCBI Taxonomy" id="1851006"/>
    <lineage>
        <taxon>Eukaryota</taxon>
        <taxon>Fungi</taxon>
        <taxon>Dikarya</taxon>
        <taxon>Ascomycota</taxon>
        <taxon>Pezizomycotina</taxon>
        <taxon>Eurotiomycetes</taxon>
        <taxon>Chaetothyriomycetidae</taxon>
        <taxon>Chaetothyriales</taxon>
        <taxon>Herpotrichiellaceae</taxon>
        <taxon>Phialophora</taxon>
    </lineage>
</organism>
<sequence>MTYDYADASLTGLVQEILQAGGSLSFAMQSIVTVLTELAYYQQLQQLNSISNVTTASYVLASAPVRKRGLIAVTVVLGTTPILNKAQLATDSEAEQEVKIRAGKKNKLKNREIVGLFSPDGQSVKVKSAFHDADPEDAPMPVSANSPSAANRGEPDAHLEEQNSLLRDDEQQNNAARRD</sequence>